<keyword evidence="3" id="KW-1185">Reference proteome</keyword>
<accession>A0A7Y9URU6</accession>
<proteinExistence type="predicted"/>
<keyword evidence="1" id="KW-0732">Signal</keyword>
<protein>
    <recommendedName>
        <fullName evidence="4">Ricin B lectin domain-containing protein</fullName>
    </recommendedName>
</protein>
<feature type="chain" id="PRO_5031320969" description="Ricin B lectin domain-containing protein" evidence="1">
    <location>
        <begin position="40"/>
        <end position="564"/>
    </location>
</feature>
<dbReference type="Proteomes" id="UP000540656">
    <property type="component" value="Unassembled WGS sequence"/>
</dbReference>
<dbReference type="EMBL" id="JACCAA010000001">
    <property type="protein sequence ID" value="NYG60176.1"/>
    <property type="molecule type" value="Genomic_DNA"/>
</dbReference>
<sequence>MPQIMKSRRSTLIRTLWSVALACGLLAVPLTAITGTAQAEPTQNTASRYDGEGNFAALPSTPSSTWARGSKSGSFAWSYAMRVPAASSRLQPKVAIDYDSSVVDRRTPITNLQSSSVGEGFSLKESYVQRGYMTCADDGQRGKRDLCWKNDNATLVVDGVARRLVKLSTNSWRLSPNDGSRFVRLTGGPAGNKDNDKEYWRLTRPNGVRYYFGYSVIPGKRGETKSVWWVPVAGDDSGDKCHRSTFASSFCNQGWRWNLDYVVDAKGNTISYYYTPELNRYAKNGSKGGGVHYVRGGHLSRIDYGTRASQRTSARHRVTFTTANRCLHSSCPYTRTRWRDTPYEFLCASTRCGNRTAPTFFTRKRLSMVKTMNLVSGSYRTADRWILKHKMYNSSGGGSSTYPWMMWPETITHTPYVAGSSRTPQVTLRPAYYPHHSETSNDGVSSSPRILISSIKSDGRSTLIGFSTDSCRYPRPVPSKNTKRCYPVRWKDSYGAITTYWVHRWTLSHVTSEDARRVQTTTYYSYRGGRLWSRDANPLLRSDYRTWSIWRGYTSVRTREAAGN</sequence>
<feature type="signal peptide" evidence="1">
    <location>
        <begin position="1"/>
        <end position="39"/>
    </location>
</feature>
<organism evidence="2 3">
    <name type="scientific">Nocardioides daedukensis</name>
    <dbReference type="NCBI Taxonomy" id="634462"/>
    <lineage>
        <taxon>Bacteria</taxon>
        <taxon>Bacillati</taxon>
        <taxon>Actinomycetota</taxon>
        <taxon>Actinomycetes</taxon>
        <taxon>Propionibacteriales</taxon>
        <taxon>Nocardioidaceae</taxon>
        <taxon>Nocardioides</taxon>
    </lineage>
</organism>
<evidence type="ECO:0000313" key="3">
    <source>
        <dbReference type="Proteomes" id="UP000540656"/>
    </source>
</evidence>
<evidence type="ECO:0000313" key="2">
    <source>
        <dbReference type="EMBL" id="NYG60176.1"/>
    </source>
</evidence>
<reference evidence="2 3" key="1">
    <citation type="submission" date="2020-07" db="EMBL/GenBank/DDBJ databases">
        <title>Sequencing the genomes of 1000 actinobacteria strains.</title>
        <authorList>
            <person name="Klenk H.-P."/>
        </authorList>
    </citation>
    <scope>NUCLEOTIDE SEQUENCE [LARGE SCALE GENOMIC DNA]</scope>
    <source>
        <strain evidence="2 3">DSM 23819</strain>
    </source>
</reference>
<comment type="caution">
    <text evidence="2">The sequence shown here is derived from an EMBL/GenBank/DDBJ whole genome shotgun (WGS) entry which is preliminary data.</text>
</comment>
<dbReference type="AlphaFoldDB" id="A0A7Y9URU6"/>
<evidence type="ECO:0000256" key="1">
    <source>
        <dbReference type="SAM" id="SignalP"/>
    </source>
</evidence>
<dbReference type="RefSeq" id="WP_179503139.1">
    <property type="nucleotide sequence ID" value="NZ_JACCAA010000001.1"/>
</dbReference>
<gene>
    <name evidence="2" type="ORF">BJ980_003099</name>
</gene>
<name>A0A7Y9URU6_9ACTN</name>
<evidence type="ECO:0008006" key="4">
    <source>
        <dbReference type="Google" id="ProtNLM"/>
    </source>
</evidence>